<dbReference type="Proteomes" id="UP000224130">
    <property type="component" value="Unassembled WGS sequence"/>
</dbReference>
<proteinExistence type="predicted"/>
<gene>
    <name evidence="1" type="ORF">ATJ88_3560</name>
</gene>
<keyword evidence="2" id="KW-1185">Reference proteome</keyword>
<dbReference type="AlphaFoldDB" id="A0A2A9F1E3"/>
<evidence type="ECO:0008006" key="3">
    <source>
        <dbReference type="Google" id="ProtNLM"/>
    </source>
</evidence>
<dbReference type="OrthoDB" id="5517693at2"/>
<accession>A0A2A9F1E3</accession>
<comment type="caution">
    <text evidence="1">The sequence shown here is derived from an EMBL/GenBank/DDBJ whole genome shotgun (WGS) entry which is preliminary data.</text>
</comment>
<organism evidence="1 2">
    <name type="scientific">Isoptericola jiangsuensis</name>
    <dbReference type="NCBI Taxonomy" id="548579"/>
    <lineage>
        <taxon>Bacteria</taxon>
        <taxon>Bacillati</taxon>
        <taxon>Actinomycetota</taxon>
        <taxon>Actinomycetes</taxon>
        <taxon>Micrococcales</taxon>
        <taxon>Promicromonosporaceae</taxon>
        <taxon>Isoptericola</taxon>
    </lineage>
</organism>
<evidence type="ECO:0000313" key="1">
    <source>
        <dbReference type="EMBL" id="PFG44823.1"/>
    </source>
</evidence>
<sequence length="351" mass="37681">MAEALHAPAIRRISTILADLREPGSPLAGMHTAELRPPSLPVPVDTARADPRHVAERLSTGNLREVRPGVLLPSAADGEPGHDDTLLAEARGVLAASRSRLWFSHATAARLLGAWTYGTPCLVDVTHTFNPHVARSREPLVRRHVTTLRPQERTTVHGVPVTSPERTLVDCLRTLQPAGALVVADSLFRLGAEPAEVSRIMSASAGKRGMLQARRLLDLCDPRSGSPGETVVRLVAVDDGLPRPACQLPVVTSSGTWYLDLGWPDVGLGVEFDGAVKYDGRFGLPDVVRRRQERRQAALVDAGFEIVRVGWPDLADPSALGLTLREAYGACSRSRRAALGRPAALAAIGTR</sequence>
<reference evidence="1 2" key="1">
    <citation type="submission" date="2017-10" db="EMBL/GenBank/DDBJ databases">
        <title>Sequencing the genomes of 1000 actinobacteria strains.</title>
        <authorList>
            <person name="Klenk H.-P."/>
        </authorList>
    </citation>
    <scope>NUCLEOTIDE SEQUENCE [LARGE SCALE GENOMIC DNA]</scope>
    <source>
        <strain evidence="1 2">DSM 21863</strain>
    </source>
</reference>
<dbReference type="EMBL" id="PDJJ01000001">
    <property type="protein sequence ID" value="PFG44823.1"/>
    <property type="molecule type" value="Genomic_DNA"/>
</dbReference>
<evidence type="ECO:0000313" key="2">
    <source>
        <dbReference type="Proteomes" id="UP000224130"/>
    </source>
</evidence>
<protein>
    <recommendedName>
        <fullName evidence="3">Transcriptional regulator, AbiEi antitoxin, Type IV TA system</fullName>
    </recommendedName>
</protein>
<dbReference type="RefSeq" id="WP_098464972.1">
    <property type="nucleotide sequence ID" value="NZ_PDJJ01000001.1"/>
</dbReference>
<name>A0A2A9F1E3_9MICO</name>